<evidence type="ECO:0000256" key="2">
    <source>
        <dbReference type="ARBA" id="ARBA00022679"/>
    </source>
</evidence>
<dbReference type="GO" id="GO:0030488">
    <property type="term" value="P:tRNA methylation"/>
    <property type="evidence" value="ECO:0007669"/>
    <property type="project" value="InterPro"/>
</dbReference>
<dbReference type="GO" id="GO:0016423">
    <property type="term" value="F:tRNA (guanine) methyltransferase activity"/>
    <property type="evidence" value="ECO:0007669"/>
    <property type="project" value="InterPro"/>
</dbReference>
<organism evidence="4 5">
    <name type="scientific">Sphaceloma murrayae</name>
    <dbReference type="NCBI Taxonomy" id="2082308"/>
    <lineage>
        <taxon>Eukaryota</taxon>
        <taxon>Fungi</taxon>
        <taxon>Dikarya</taxon>
        <taxon>Ascomycota</taxon>
        <taxon>Pezizomycotina</taxon>
        <taxon>Dothideomycetes</taxon>
        <taxon>Dothideomycetidae</taxon>
        <taxon>Myriangiales</taxon>
        <taxon>Elsinoaceae</taxon>
        <taxon>Sphaceloma</taxon>
    </lineage>
</organism>
<name>A0A2K1QWN9_9PEZI</name>
<dbReference type="OrthoDB" id="241340at2759"/>
<evidence type="ECO:0000256" key="1">
    <source>
        <dbReference type="ARBA" id="ARBA00022603"/>
    </source>
</evidence>
<evidence type="ECO:0000313" key="5">
    <source>
        <dbReference type="Proteomes" id="UP000243797"/>
    </source>
</evidence>
<dbReference type="InterPro" id="IPR029028">
    <property type="entry name" value="Alpha/beta_knot_MTases"/>
</dbReference>
<dbReference type="InterPro" id="IPR045330">
    <property type="entry name" value="TRM3/TARBP1"/>
</dbReference>
<accession>A0A2K1QWN9</accession>
<dbReference type="PANTHER" id="PTHR12029:SF11">
    <property type="entry name" value="METHYLTRANSFERASE TARBP1-RELATED"/>
    <property type="match status" value="1"/>
</dbReference>
<proteinExistence type="predicted"/>
<dbReference type="Pfam" id="PF00588">
    <property type="entry name" value="SpoU_methylase"/>
    <property type="match status" value="1"/>
</dbReference>
<dbReference type="AlphaFoldDB" id="A0A2K1QWN9"/>
<dbReference type="SUPFAM" id="SSF75217">
    <property type="entry name" value="alpha/beta knot"/>
    <property type="match status" value="1"/>
</dbReference>
<dbReference type="CDD" id="cd18091">
    <property type="entry name" value="SpoU-like_TRM3-like"/>
    <property type="match status" value="1"/>
</dbReference>
<evidence type="ECO:0000313" key="4">
    <source>
        <dbReference type="EMBL" id="PNS19313.1"/>
    </source>
</evidence>
<dbReference type="EMBL" id="NKHZ01000032">
    <property type="protein sequence ID" value="PNS19313.1"/>
    <property type="molecule type" value="Genomic_DNA"/>
</dbReference>
<sequence length="835" mass="93073">MARLLEESVLPWATRGPLFTASIRGERNALTCEHGQNLSIFICRLLVEEDSHVDLSTQKLFLSTILKYLARERHHIVSYAPVYILQGICWATKGWRQHSLDDEAIAALLDITSSPGVPDVVRDLLIVQGTEICKIVAPGKSNLAIQKKLQVLRDACDRLIDSTARGVSLRWPTLVSIQDDIQASRSLCLKGLGLLDACVSLQNALDDPTATMDPKILSKVLDAIWEQVEIDDYPKFALLRVPGLFLHVRCVQLALIDDDVRSILLSFLEAYRLLPSGRIYTWSPLMIAVRQAIFEVPEFKLVVDINTIVMDVVKGPPSAKAEFRLDAAAAIILSTFRPETAGLTYEHYYGSKEGVGWAAFFDLLNHVGATDTAMAQSLLDTLLEPWMKQRIPAVIVNRWKTTEWVQAMLIIMNCKSVTDGYGSAQAYMKQFMYLLSVEPLPRYRFLFEWILCRIIIGHEKLMEPVLEVLSSIDHHSNPKYLASIIKVAVQVVCSEHGSEADAAEVMNRLTGLAASSKIIIRHEAQWALPGLWKHCQVSGWLSIVENPALIGLMEYMHSLYRTIEPAPERENSRLSLDTDQTMATLLCGSYLGLEPSTKPQLELEDYEQLLKLDEQGGRKKPNTEYASLPWGKQPRARVHATYSNVKQEDKPGKIDIVVPLQTKGTSYLSGTISDIKTKRHNSSLLVVGSLVDNPYNIGGLSRVSEIFGAAALYVASTKVLAHKDFESVAVSSHTHFDVRELAVADMVDFIVKMRLEGYTIVGIEQTDRSQILGREATRLPRKTILILGAEREGMPATVLAECDMLVEIPQKGSTRSLNVQTAASCVLFDYCRQHG</sequence>
<keyword evidence="1" id="KW-0489">Methyltransferase</keyword>
<evidence type="ECO:0000259" key="3">
    <source>
        <dbReference type="Pfam" id="PF00588"/>
    </source>
</evidence>
<dbReference type="PANTHER" id="PTHR12029">
    <property type="entry name" value="RNA METHYLTRANSFERASE"/>
    <property type="match status" value="1"/>
</dbReference>
<dbReference type="Gene3D" id="3.40.1280.10">
    <property type="match status" value="1"/>
</dbReference>
<dbReference type="STRING" id="2082308.A0A2K1QWN9"/>
<keyword evidence="5" id="KW-1185">Reference proteome</keyword>
<protein>
    <recommendedName>
        <fullName evidence="3">tRNA/rRNA methyltransferase SpoU type domain-containing protein</fullName>
    </recommendedName>
</protein>
<dbReference type="InterPro" id="IPR001537">
    <property type="entry name" value="SpoU_MeTrfase"/>
</dbReference>
<dbReference type="InterPro" id="IPR029026">
    <property type="entry name" value="tRNA_m1G_MTases_N"/>
</dbReference>
<keyword evidence="2" id="KW-0808">Transferase</keyword>
<dbReference type="GO" id="GO:0003723">
    <property type="term" value="F:RNA binding"/>
    <property type="evidence" value="ECO:0007669"/>
    <property type="project" value="InterPro"/>
</dbReference>
<dbReference type="InParanoid" id="A0A2K1QWN9"/>
<reference evidence="4 5" key="1">
    <citation type="submission" date="2017-06" db="EMBL/GenBank/DDBJ databases">
        <title>Draft genome sequence of a variant of Elsinoe murrayae.</title>
        <authorList>
            <person name="Cheng Q."/>
        </authorList>
    </citation>
    <scope>NUCLEOTIDE SEQUENCE [LARGE SCALE GENOMIC DNA]</scope>
    <source>
        <strain evidence="4 5">CQ-2017a</strain>
    </source>
</reference>
<dbReference type="InterPro" id="IPR044748">
    <property type="entry name" value="Trm3/TARBP1_C"/>
</dbReference>
<dbReference type="Proteomes" id="UP000243797">
    <property type="component" value="Unassembled WGS sequence"/>
</dbReference>
<comment type="caution">
    <text evidence="4">The sequence shown here is derived from an EMBL/GenBank/DDBJ whole genome shotgun (WGS) entry which is preliminary data.</text>
</comment>
<feature type="domain" description="tRNA/rRNA methyltransferase SpoU type" evidence="3">
    <location>
        <begin position="684"/>
        <end position="828"/>
    </location>
</feature>
<gene>
    <name evidence="4" type="ORF">CAC42_2490</name>
</gene>